<keyword evidence="1" id="KW-1133">Transmembrane helix</keyword>
<comment type="caution">
    <text evidence="2">The sequence shown here is derived from an EMBL/GenBank/DDBJ whole genome shotgun (WGS) entry which is preliminary data.</text>
</comment>
<gene>
    <name evidence="2" type="ORF">ACFQ1S_34430</name>
</gene>
<accession>A0ABW3MIM1</accession>
<dbReference type="Proteomes" id="UP001597045">
    <property type="component" value="Unassembled WGS sequence"/>
</dbReference>
<keyword evidence="1" id="KW-0812">Transmembrane</keyword>
<feature type="transmembrane region" description="Helical" evidence="1">
    <location>
        <begin position="129"/>
        <end position="147"/>
    </location>
</feature>
<protein>
    <submittedName>
        <fullName evidence="2">DUF418 domain-containing protein</fullName>
    </submittedName>
</protein>
<dbReference type="PANTHER" id="PTHR30590">
    <property type="entry name" value="INNER MEMBRANE PROTEIN"/>
    <property type="match status" value="1"/>
</dbReference>
<reference evidence="3" key="1">
    <citation type="journal article" date="2019" name="Int. J. Syst. Evol. Microbiol.">
        <title>The Global Catalogue of Microorganisms (GCM) 10K type strain sequencing project: providing services to taxonomists for standard genome sequencing and annotation.</title>
        <authorList>
            <consortium name="The Broad Institute Genomics Platform"/>
            <consortium name="The Broad Institute Genome Sequencing Center for Infectious Disease"/>
            <person name="Wu L."/>
            <person name="Ma J."/>
        </authorList>
    </citation>
    <scope>NUCLEOTIDE SEQUENCE [LARGE SCALE GENOMIC DNA]</scope>
    <source>
        <strain evidence="3">JCM 31486</strain>
    </source>
</reference>
<keyword evidence="1" id="KW-0472">Membrane</keyword>
<feature type="transmembrane region" description="Helical" evidence="1">
    <location>
        <begin position="29"/>
        <end position="46"/>
    </location>
</feature>
<proteinExistence type="predicted"/>
<organism evidence="2 3">
    <name type="scientific">Kibdelosporangium lantanae</name>
    <dbReference type="NCBI Taxonomy" id="1497396"/>
    <lineage>
        <taxon>Bacteria</taxon>
        <taxon>Bacillati</taxon>
        <taxon>Actinomycetota</taxon>
        <taxon>Actinomycetes</taxon>
        <taxon>Pseudonocardiales</taxon>
        <taxon>Pseudonocardiaceae</taxon>
        <taxon>Kibdelosporangium</taxon>
    </lineage>
</organism>
<dbReference type="EMBL" id="JBHTIS010002716">
    <property type="protein sequence ID" value="MFD1050261.1"/>
    <property type="molecule type" value="Genomic_DNA"/>
</dbReference>
<sequence length="188" mass="20496">MVSRLGRMVTLDHRAAPTRLTDVDALRGFALLGILIANIAFFASGYPAHLATDPAHSSWLDNGTEWAVRFFVDTKFYLLFSFLFGYSFTLQLDSAARASAAFTPRFLRRLGGLFVLGVLHAVLLFHGDILTTYAVLGLVLLAVKGISPRTAVDLTRRVDEATALTEADDGIDPIGGHEHSIQVHGEQL</sequence>
<evidence type="ECO:0000313" key="3">
    <source>
        <dbReference type="Proteomes" id="UP001597045"/>
    </source>
</evidence>
<name>A0ABW3MIM1_9PSEU</name>
<dbReference type="PANTHER" id="PTHR30590:SF2">
    <property type="entry name" value="INNER MEMBRANE PROTEIN"/>
    <property type="match status" value="1"/>
</dbReference>
<feature type="transmembrane region" description="Helical" evidence="1">
    <location>
        <begin position="66"/>
        <end position="86"/>
    </location>
</feature>
<keyword evidence="3" id="KW-1185">Reference proteome</keyword>
<feature type="non-terminal residue" evidence="2">
    <location>
        <position position="188"/>
    </location>
</feature>
<evidence type="ECO:0000313" key="2">
    <source>
        <dbReference type="EMBL" id="MFD1050261.1"/>
    </source>
</evidence>
<dbReference type="InterPro" id="IPR052529">
    <property type="entry name" value="Bact_Transport_Assoc"/>
</dbReference>
<evidence type="ECO:0000256" key="1">
    <source>
        <dbReference type="SAM" id="Phobius"/>
    </source>
</evidence>
<feature type="transmembrane region" description="Helical" evidence="1">
    <location>
        <begin position="106"/>
        <end position="123"/>
    </location>
</feature>